<dbReference type="GeneID" id="17271495"/>
<feature type="transmembrane region" description="Helical" evidence="2">
    <location>
        <begin position="119"/>
        <end position="140"/>
    </location>
</feature>
<dbReference type="PaxDb" id="2903-EOD25949"/>
<evidence type="ECO:0000256" key="1">
    <source>
        <dbReference type="SAM" id="MobiDB-lite"/>
    </source>
</evidence>
<reference evidence="4" key="1">
    <citation type="journal article" date="2013" name="Nature">
        <title>Pan genome of the phytoplankton Emiliania underpins its global distribution.</title>
        <authorList>
            <person name="Read B.A."/>
            <person name="Kegel J."/>
            <person name="Klute M.J."/>
            <person name="Kuo A."/>
            <person name="Lefebvre S.C."/>
            <person name="Maumus F."/>
            <person name="Mayer C."/>
            <person name="Miller J."/>
            <person name="Monier A."/>
            <person name="Salamov A."/>
            <person name="Young J."/>
            <person name="Aguilar M."/>
            <person name="Claverie J.M."/>
            <person name="Frickenhaus S."/>
            <person name="Gonzalez K."/>
            <person name="Herman E.K."/>
            <person name="Lin Y.C."/>
            <person name="Napier J."/>
            <person name="Ogata H."/>
            <person name="Sarno A.F."/>
            <person name="Shmutz J."/>
            <person name="Schroeder D."/>
            <person name="de Vargas C."/>
            <person name="Verret F."/>
            <person name="von Dassow P."/>
            <person name="Valentin K."/>
            <person name="Van de Peer Y."/>
            <person name="Wheeler G."/>
            <person name="Dacks J.B."/>
            <person name="Delwiche C.F."/>
            <person name="Dyhrman S.T."/>
            <person name="Glockner G."/>
            <person name="John U."/>
            <person name="Richards T."/>
            <person name="Worden A.Z."/>
            <person name="Zhang X."/>
            <person name="Grigoriev I.V."/>
            <person name="Allen A.E."/>
            <person name="Bidle K."/>
            <person name="Borodovsky M."/>
            <person name="Bowler C."/>
            <person name="Brownlee C."/>
            <person name="Cock J.M."/>
            <person name="Elias M."/>
            <person name="Gladyshev V.N."/>
            <person name="Groth M."/>
            <person name="Guda C."/>
            <person name="Hadaegh A."/>
            <person name="Iglesias-Rodriguez M.D."/>
            <person name="Jenkins J."/>
            <person name="Jones B.M."/>
            <person name="Lawson T."/>
            <person name="Leese F."/>
            <person name="Lindquist E."/>
            <person name="Lobanov A."/>
            <person name="Lomsadze A."/>
            <person name="Malik S.B."/>
            <person name="Marsh M.E."/>
            <person name="Mackinder L."/>
            <person name="Mock T."/>
            <person name="Mueller-Roeber B."/>
            <person name="Pagarete A."/>
            <person name="Parker M."/>
            <person name="Probert I."/>
            <person name="Quesneville H."/>
            <person name="Raines C."/>
            <person name="Rensing S.A."/>
            <person name="Riano-Pachon D.M."/>
            <person name="Richier S."/>
            <person name="Rokitta S."/>
            <person name="Shiraiwa Y."/>
            <person name="Soanes D.M."/>
            <person name="van der Giezen M."/>
            <person name="Wahlund T.M."/>
            <person name="Williams B."/>
            <person name="Wilson W."/>
            <person name="Wolfe G."/>
            <person name="Wurch L.L."/>
        </authorList>
    </citation>
    <scope>NUCLEOTIDE SEQUENCE</scope>
</reference>
<accession>A0A0D3JR14</accession>
<feature type="transmembrane region" description="Helical" evidence="2">
    <location>
        <begin position="147"/>
        <end position="165"/>
    </location>
</feature>
<dbReference type="KEGG" id="ehx:EMIHUDRAFT_237368"/>
<dbReference type="RefSeq" id="XP_005778378.1">
    <property type="nucleotide sequence ID" value="XM_005778321.1"/>
</dbReference>
<dbReference type="EnsemblProtists" id="EOD31553">
    <property type="protein sequence ID" value="EOD31553"/>
    <property type="gene ID" value="EMIHUDRAFT_231724"/>
</dbReference>
<feature type="region of interest" description="Disordered" evidence="1">
    <location>
        <begin position="199"/>
        <end position="234"/>
    </location>
</feature>
<dbReference type="AlphaFoldDB" id="A0A0D3JR14"/>
<dbReference type="Proteomes" id="UP000013827">
    <property type="component" value="Unassembled WGS sequence"/>
</dbReference>
<keyword evidence="2" id="KW-0472">Membrane</keyword>
<keyword evidence="2" id="KW-0812">Transmembrane</keyword>
<feature type="transmembrane region" description="Helical" evidence="2">
    <location>
        <begin position="74"/>
        <end position="99"/>
    </location>
</feature>
<proteinExistence type="predicted"/>
<sequence>MLFAQKESLGNNTKVRLIGIRERELDLYVQNLRALGTIGSIIAGLGYFGLLYTDQAYFRTAGELQKGLYVATNILTMCVALEVCFGTTAVVMLGPGYALRGPDGSMNIAVDGILVEHELVATLLRVSIHLFLLTTVAYAYLEASPHLYCSLLITALVGLIDLAMVRRITAVEASFPLRSLPLVSGAFFYDTGEANRFLSGRPPCTPTGQRYGRGEETSGRLPGILAGGRQRTEP</sequence>
<evidence type="ECO:0000313" key="4">
    <source>
        <dbReference type="Proteomes" id="UP000013827"/>
    </source>
</evidence>
<protein>
    <submittedName>
        <fullName evidence="3">Uncharacterized protein</fullName>
    </submittedName>
</protein>
<keyword evidence="2" id="KW-1133">Transmembrane helix</keyword>
<dbReference type="HOGENOM" id="CLU_1186874_0_0_1"/>
<dbReference type="GeneID" id="17276826"/>
<name>A0A0D3JR14_EMIH1</name>
<feature type="transmembrane region" description="Helical" evidence="2">
    <location>
        <begin position="34"/>
        <end position="53"/>
    </location>
</feature>
<evidence type="ECO:0000313" key="3">
    <source>
        <dbReference type="EnsemblProtists" id="EOD25949"/>
    </source>
</evidence>
<evidence type="ECO:0000256" key="2">
    <source>
        <dbReference type="SAM" id="Phobius"/>
    </source>
</evidence>
<organism evidence="3 4">
    <name type="scientific">Emiliania huxleyi (strain CCMP1516)</name>
    <dbReference type="NCBI Taxonomy" id="280463"/>
    <lineage>
        <taxon>Eukaryota</taxon>
        <taxon>Haptista</taxon>
        <taxon>Haptophyta</taxon>
        <taxon>Prymnesiophyceae</taxon>
        <taxon>Isochrysidales</taxon>
        <taxon>Noelaerhabdaceae</taxon>
        <taxon>Emiliania</taxon>
    </lineage>
</organism>
<keyword evidence="4" id="KW-1185">Reference proteome</keyword>
<dbReference type="RefSeq" id="XP_005783982.1">
    <property type="nucleotide sequence ID" value="XM_005783925.1"/>
</dbReference>
<dbReference type="KEGG" id="ehx:EMIHUDRAFT_231724"/>
<dbReference type="EnsemblProtists" id="EOD25949">
    <property type="protein sequence ID" value="EOD25949"/>
    <property type="gene ID" value="EMIHUDRAFT_237368"/>
</dbReference>
<reference evidence="3" key="2">
    <citation type="submission" date="2024-10" db="UniProtKB">
        <authorList>
            <consortium name="EnsemblProtists"/>
        </authorList>
    </citation>
    <scope>IDENTIFICATION</scope>
</reference>